<evidence type="ECO:0000313" key="2">
    <source>
        <dbReference type="EMBL" id="CAI6353567.1"/>
    </source>
</evidence>
<dbReference type="InterPro" id="IPR022048">
    <property type="entry name" value="Envelope_fusion-like"/>
</dbReference>
<dbReference type="AlphaFoldDB" id="A0AAV0WCU3"/>
<keyword evidence="3" id="KW-1185">Reference proteome</keyword>
<proteinExistence type="predicted"/>
<dbReference type="Pfam" id="PF12259">
    <property type="entry name" value="Baculo_F"/>
    <property type="match status" value="1"/>
</dbReference>
<sequence length="267" mass="31083">MYHPIPLPFFMKEDNAVIIEPEIDYIAFSDDSEFYFTLTQQQSDSCTRLTSYTICKGNEPIQRRASSKMCEVEILKNPQFLPISCKSKYIKLDVSIWNRLFKTDSWIYCTRSEFVTLNCKNPQKSFQFNIKGIGRLSISPSCILHTTMAIMSPILNTFINHTLDLVPESPLFNISNIKELDIEDINPHTLSHFGLYKNLRQAIRESTIERKSNNRITENILIVPMEYHIIVEYLCILIVVIVIVFLFVKSKKQKTYVYKPEIAETEC</sequence>
<evidence type="ECO:0008006" key="4">
    <source>
        <dbReference type="Google" id="ProtNLM"/>
    </source>
</evidence>
<keyword evidence="1" id="KW-0812">Transmembrane</keyword>
<name>A0AAV0WCU3_9HEMI</name>
<accession>A0AAV0WCU3</accession>
<evidence type="ECO:0000313" key="3">
    <source>
        <dbReference type="Proteomes" id="UP001160148"/>
    </source>
</evidence>
<protein>
    <recommendedName>
        <fullName evidence="4">Envelope fusion protein</fullName>
    </recommendedName>
</protein>
<comment type="caution">
    <text evidence="2">The sequence shown here is derived from an EMBL/GenBank/DDBJ whole genome shotgun (WGS) entry which is preliminary data.</text>
</comment>
<dbReference type="EMBL" id="CARXXK010000002">
    <property type="protein sequence ID" value="CAI6353567.1"/>
    <property type="molecule type" value="Genomic_DNA"/>
</dbReference>
<keyword evidence="1" id="KW-0472">Membrane</keyword>
<keyword evidence="1" id="KW-1133">Transmembrane helix</keyword>
<gene>
    <name evidence="2" type="ORF">MEUPH1_LOCUS9675</name>
</gene>
<evidence type="ECO:0000256" key="1">
    <source>
        <dbReference type="SAM" id="Phobius"/>
    </source>
</evidence>
<dbReference type="Proteomes" id="UP001160148">
    <property type="component" value="Unassembled WGS sequence"/>
</dbReference>
<reference evidence="2 3" key="1">
    <citation type="submission" date="2023-01" db="EMBL/GenBank/DDBJ databases">
        <authorList>
            <person name="Whitehead M."/>
        </authorList>
    </citation>
    <scope>NUCLEOTIDE SEQUENCE [LARGE SCALE GENOMIC DNA]</scope>
</reference>
<organism evidence="2 3">
    <name type="scientific">Macrosiphum euphorbiae</name>
    <name type="common">potato aphid</name>
    <dbReference type="NCBI Taxonomy" id="13131"/>
    <lineage>
        <taxon>Eukaryota</taxon>
        <taxon>Metazoa</taxon>
        <taxon>Ecdysozoa</taxon>
        <taxon>Arthropoda</taxon>
        <taxon>Hexapoda</taxon>
        <taxon>Insecta</taxon>
        <taxon>Pterygota</taxon>
        <taxon>Neoptera</taxon>
        <taxon>Paraneoptera</taxon>
        <taxon>Hemiptera</taxon>
        <taxon>Sternorrhyncha</taxon>
        <taxon>Aphidomorpha</taxon>
        <taxon>Aphidoidea</taxon>
        <taxon>Aphididae</taxon>
        <taxon>Macrosiphini</taxon>
        <taxon>Macrosiphum</taxon>
    </lineage>
</organism>
<feature type="transmembrane region" description="Helical" evidence="1">
    <location>
        <begin position="227"/>
        <end position="248"/>
    </location>
</feature>